<comment type="caution">
    <text evidence="2">The sequence shown here is derived from an EMBL/GenBank/DDBJ whole genome shotgun (WGS) entry which is preliminary data.</text>
</comment>
<proteinExistence type="predicted"/>
<protein>
    <submittedName>
        <fullName evidence="2">Uncharacterized protein</fullName>
    </submittedName>
</protein>
<sequence>MPPPRTRRRPVPAPPCGPGARRAHADTARPSGRVANTADKAAGRQGIGGRGRGPHAVRWGVARRGTAPVTIDDTRRGACAAHYLIAPPVAKRPAGARCSFRRG</sequence>
<organism evidence="2 3">
    <name type="scientific">Streptomyces thermogriseus</name>
    <dbReference type="NCBI Taxonomy" id="75292"/>
    <lineage>
        <taxon>Bacteria</taxon>
        <taxon>Bacillati</taxon>
        <taxon>Actinomycetota</taxon>
        <taxon>Actinomycetes</taxon>
        <taxon>Kitasatosporales</taxon>
        <taxon>Streptomycetaceae</taxon>
        <taxon>Streptomyces</taxon>
    </lineage>
</organism>
<gene>
    <name evidence="2" type="ORF">GCM10009564_45880</name>
</gene>
<dbReference type="EMBL" id="BAAAHU010000059">
    <property type="protein sequence ID" value="GAA1014917.1"/>
    <property type="molecule type" value="Genomic_DNA"/>
</dbReference>
<reference evidence="3" key="1">
    <citation type="journal article" date="2019" name="Int. J. Syst. Evol. Microbiol.">
        <title>The Global Catalogue of Microorganisms (GCM) 10K type strain sequencing project: providing services to taxonomists for standard genome sequencing and annotation.</title>
        <authorList>
            <consortium name="The Broad Institute Genomics Platform"/>
            <consortium name="The Broad Institute Genome Sequencing Center for Infectious Disease"/>
            <person name="Wu L."/>
            <person name="Ma J."/>
        </authorList>
    </citation>
    <scope>NUCLEOTIDE SEQUENCE [LARGE SCALE GENOMIC DNA]</scope>
    <source>
        <strain evidence="3">JCM 11269</strain>
    </source>
</reference>
<name>A0ABP4DMD2_9ACTN</name>
<feature type="compositionally biased region" description="Basic residues" evidence="1">
    <location>
        <begin position="1"/>
        <end position="10"/>
    </location>
</feature>
<accession>A0ABP4DMD2</accession>
<dbReference type="Proteomes" id="UP001501072">
    <property type="component" value="Unassembled WGS sequence"/>
</dbReference>
<evidence type="ECO:0000313" key="3">
    <source>
        <dbReference type="Proteomes" id="UP001501072"/>
    </source>
</evidence>
<evidence type="ECO:0000256" key="1">
    <source>
        <dbReference type="SAM" id="MobiDB-lite"/>
    </source>
</evidence>
<evidence type="ECO:0000313" key="2">
    <source>
        <dbReference type="EMBL" id="GAA1014917.1"/>
    </source>
</evidence>
<feature type="region of interest" description="Disordered" evidence="1">
    <location>
        <begin position="1"/>
        <end position="56"/>
    </location>
</feature>
<keyword evidence="3" id="KW-1185">Reference proteome</keyword>